<proteinExistence type="predicted"/>
<dbReference type="Proteomes" id="UP000689195">
    <property type="component" value="Unassembled WGS sequence"/>
</dbReference>
<keyword evidence="2" id="KW-1185">Reference proteome</keyword>
<protein>
    <recommendedName>
        <fullName evidence="3">WD40-repeat-containing domain</fullName>
    </recommendedName>
</protein>
<comment type="caution">
    <text evidence="1">The sequence shown here is derived from an EMBL/GenBank/DDBJ whole genome shotgun (WGS) entry which is preliminary data.</text>
</comment>
<reference evidence="1" key="1">
    <citation type="submission" date="2021-01" db="EMBL/GenBank/DDBJ databases">
        <authorList>
            <consortium name="Genoscope - CEA"/>
            <person name="William W."/>
        </authorList>
    </citation>
    <scope>NUCLEOTIDE SEQUENCE</scope>
</reference>
<evidence type="ECO:0008006" key="3">
    <source>
        <dbReference type="Google" id="ProtNLM"/>
    </source>
</evidence>
<organism evidence="1 2">
    <name type="scientific">Paramecium pentaurelia</name>
    <dbReference type="NCBI Taxonomy" id="43138"/>
    <lineage>
        <taxon>Eukaryota</taxon>
        <taxon>Sar</taxon>
        <taxon>Alveolata</taxon>
        <taxon>Ciliophora</taxon>
        <taxon>Intramacronucleata</taxon>
        <taxon>Oligohymenophorea</taxon>
        <taxon>Peniculida</taxon>
        <taxon>Parameciidae</taxon>
        <taxon>Paramecium</taxon>
    </lineage>
</organism>
<dbReference type="EMBL" id="CAJJDO010000006">
    <property type="protein sequence ID" value="CAD8138054.1"/>
    <property type="molecule type" value="Genomic_DNA"/>
</dbReference>
<evidence type="ECO:0000313" key="1">
    <source>
        <dbReference type="EMBL" id="CAD8138054.1"/>
    </source>
</evidence>
<dbReference type="AlphaFoldDB" id="A0A8S1SI31"/>
<dbReference type="OrthoDB" id="316383at2759"/>
<sequence>MNRLSQQEFQFKEIHNINIFQQCKGINAIYIDQQGRYFYAIGDYHNLKIYDLRKRCTKLIIFCRCECILGIRICEDISTIITCWQFGLLIIHKIETRNWKILKRQYIESSINFTGISNINQQQNHFACSKSDGSLTIYHNYKGIFKQFQQIYDANKEVWLNIIFIESSLFFSYLGANYLEYFKLNQNLNRYEFIKKIVNKIPIFSIFGSYDRILILGSNRKYMQSILDQEEDGLKQLGKSKEQGCVLSQIQFLDEGNLFIEFGFSKQIKLWKLDNEELKIIQQIEFQSRISTAGVQKNKNTLIVGFLDGTIKIFV</sequence>
<accession>A0A8S1SI31</accession>
<evidence type="ECO:0000313" key="2">
    <source>
        <dbReference type="Proteomes" id="UP000689195"/>
    </source>
</evidence>
<gene>
    <name evidence="1" type="ORF">PPENT_87.1.T0060427</name>
</gene>
<name>A0A8S1SI31_9CILI</name>